<evidence type="ECO:0000259" key="6">
    <source>
        <dbReference type="PROSITE" id="PS50240"/>
    </source>
</evidence>
<name>A0A7R9AAW1_9CRUS</name>
<keyword evidence="3" id="KW-0325">Glycoprotein</keyword>
<organism evidence="7">
    <name type="scientific">Darwinula stevensoni</name>
    <dbReference type="NCBI Taxonomy" id="69355"/>
    <lineage>
        <taxon>Eukaryota</taxon>
        <taxon>Metazoa</taxon>
        <taxon>Ecdysozoa</taxon>
        <taxon>Arthropoda</taxon>
        <taxon>Crustacea</taxon>
        <taxon>Oligostraca</taxon>
        <taxon>Ostracoda</taxon>
        <taxon>Podocopa</taxon>
        <taxon>Podocopida</taxon>
        <taxon>Darwinulocopina</taxon>
        <taxon>Darwinuloidea</taxon>
        <taxon>Darwinulidae</taxon>
        <taxon>Darwinula</taxon>
    </lineage>
</organism>
<reference evidence="7" key="1">
    <citation type="submission" date="2020-11" db="EMBL/GenBank/DDBJ databases">
        <authorList>
            <person name="Tran Van P."/>
        </authorList>
    </citation>
    <scope>NUCLEOTIDE SEQUENCE</scope>
</reference>
<sequence length="249" mass="26114">MGARNHLPAVSRRSESSDNLAGKRGRFMESPSVDCGVSRSGSGGGRRSELSKRSEPASGIDRIIGGTPVPSQLKYPWMAWMVNASGQFTCGGSLINDRYVLTAAHCVSSNPSGTYMVTLGDLDRSTSSESRSIQIAATAIMHPGFDVPTSLNNDIALLKLATPVDFSANPNIRPICVSSAAVPNPGDTGDAGGPVMFRTTNGTVLNVGINSFVIKGCFTQFGGAYIKTANYVDSFIKSNTADALWCPAA</sequence>
<dbReference type="PANTHER" id="PTHR24258:SF116">
    <property type="entry name" value="FI16631P1-RELATED"/>
    <property type="match status" value="1"/>
</dbReference>
<feature type="domain" description="Peptidase S1" evidence="6">
    <location>
        <begin position="63"/>
        <end position="249"/>
    </location>
</feature>
<dbReference type="InterPro" id="IPR001254">
    <property type="entry name" value="Trypsin_dom"/>
</dbReference>
<evidence type="ECO:0000256" key="1">
    <source>
        <dbReference type="ARBA" id="ARBA00022729"/>
    </source>
</evidence>
<evidence type="ECO:0000313" key="8">
    <source>
        <dbReference type="Proteomes" id="UP000677054"/>
    </source>
</evidence>
<proteinExistence type="inferred from homology"/>
<protein>
    <recommendedName>
        <fullName evidence="6">Peptidase S1 domain-containing protein</fullName>
    </recommendedName>
</protein>
<dbReference type="Gene3D" id="2.40.10.10">
    <property type="entry name" value="Trypsin-like serine proteases"/>
    <property type="match status" value="1"/>
</dbReference>
<gene>
    <name evidence="7" type="ORF">DSTB1V02_LOCUS10355</name>
</gene>
<keyword evidence="2" id="KW-1015">Disulfide bond</keyword>
<evidence type="ECO:0000256" key="2">
    <source>
        <dbReference type="ARBA" id="ARBA00023157"/>
    </source>
</evidence>
<dbReference type="OrthoDB" id="93664at2759"/>
<dbReference type="GO" id="GO:0004252">
    <property type="term" value="F:serine-type endopeptidase activity"/>
    <property type="evidence" value="ECO:0007669"/>
    <property type="project" value="InterPro"/>
</dbReference>
<dbReference type="InterPro" id="IPR043504">
    <property type="entry name" value="Peptidase_S1_PA_chymotrypsin"/>
</dbReference>
<accession>A0A7R9AAW1</accession>
<evidence type="ECO:0000256" key="5">
    <source>
        <dbReference type="SAM" id="MobiDB-lite"/>
    </source>
</evidence>
<dbReference type="GO" id="GO:0006508">
    <property type="term" value="P:proteolysis"/>
    <property type="evidence" value="ECO:0007669"/>
    <property type="project" value="InterPro"/>
</dbReference>
<dbReference type="PROSITE" id="PS00134">
    <property type="entry name" value="TRYPSIN_HIS"/>
    <property type="match status" value="1"/>
</dbReference>
<dbReference type="FunFam" id="2.40.10.10:FF:000028">
    <property type="entry name" value="Serine protease easter"/>
    <property type="match status" value="1"/>
</dbReference>
<feature type="compositionally biased region" description="Basic and acidic residues" evidence="5">
    <location>
        <begin position="46"/>
        <end position="55"/>
    </location>
</feature>
<dbReference type="AlphaFoldDB" id="A0A7R9AAW1"/>
<evidence type="ECO:0000313" key="7">
    <source>
        <dbReference type="EMBL" id="CAD7250583.1"/>
    </source>
</evidence>
<dbReference type="EMBL" id="LR902460">
    <property type="protein sequence ID" value="CAD7250583.1"/>
    <property type="molecule type" value="Genomic_DNA"/>
</dbReference>
<dbReference type="CDD" id="cd00190">
    <property type="entry name" value="Tryp_SPc"/>
    <property type="match status" value="1"/>
</dbReference>
<dbReference type="PANTHER" id="PTHR24258">
    <property type="entry name" value="SERINE PROTEASE-RELATED"/>
    <property type="match status" value="1"/>
</dbReference>
<comment type="similarity">
    <text evidence="4">Belongs to the peptidase S1 family. CLIP subfamily.</text>
</comment>
<dbReference type="Pfam" id="PF00089">
    <property type="entry name" value="Trypsin"/>
    <property type="match status" value="1"/>
</dbReference>
<evidence type="ECO:0000256" key="4">
    <source>
        <dbReference type="ARBA" id="ARBA00024195"/>
    </source>
</evidence>
<dbReference type="PRINTS" id="PR00722">
    <property type="entry name" value="CHYMOTRYPSIN"/>
</dbReference>
<dbReference type="InterPro" id="IPR018114">
    <property type="entry name" value="TRYPSIN_HIS"/>
</dbReference>
<feature type="region of interest" description="Disordered" evidence="5">
    <location>
        <begin position="1"/>
        <end position="65"/>
    </location>
</feature>
<dbReference type="SMART" id="SM00020">
    <property type="entry name" value="Tryp_SPc"/>
    <property type="match status" value="1"/>
</dbReference>
<dbReference type="PROSITE" id="PS50240">
    <property type="entry name" value="TRYPSIN_DOM"/>
    <property type="match status" value="1"/>
</dbReference>
<evidence type="ECO:0000256" key="3">
    <source>
        <dbReference type="ARBA" id="ARBA00023180"/>
    </source>
</evidence>
<dbReference type="EMBL" id="CAJPEV010002943">
    <property type="protein sequence ID" value="CAG0898485.1"/>
    <property type="molecule type" value="Genomic_DNA"/>
</dbReference>
<dbReference type="Proteomes" id="UP000677054">
    <property type="component" value="Unassembled WGS sequence"/>
</dbReference>
<dbReference type="SUPFAM" id="SSF50494">
    <property type="entry name" value="Trypsin-like serine proteases"/>
    <property type="match status" value="1"/>
</dbReference>
<keyword evidence="1" id="KW-0732">Signal</keyword>
<dbReference type="InterPro" id="IPR009003">
    <property type="entry name" value="Peptidase_S1_PA"/>
</dbReference>
<keyword evidence="8" id="KW-1185">Reference proteome</keyword>
<dbReference type="InterPro" id="IPR001314">
    <property type="entry name" value="Peptidase_S1A"/>
</dbReference>